<evidence type="ECO:0000256" key="1">
    <source>
        <dbReference type="SAM" id="MobiDB-lite"/>
    </source>
</evidence>
<protein>
    <submittedName>
        <fullName evidence="2">Uncharacterized protein</fullName>
    </submittedName>
</protein>
<gene>
    <name evidence="2" type="ORF">HDF14_002946</name>
</gene>
<evidence type="ECO:0000313" key="2">
    <source>
        <dbReference type="EMBL" id="MBB5329328.1"/>
    </source>
</evidence>
<dbReference type="EMBL" id="JACHEB010000006">
    <property type="protein sequence ID" value="MBB5329328.1"/>
    <property type="molecule type" value="Genomic_DNA"/>
</dbReference>
<comment type="caution">
    <text evidence="2">The sequence shown here is derived from an EMBL/GenBank/DDBJ whole genome shotgun (WGS) entry which is preliminary data.</text>
</comment>
<keyword evidence="3" id="KW-1185">Reference proteome</keyword>
<accession>A0A9X0QFB0</accession>
<organism evidence="2 3">
    <name type="scientific">Tunturiibacter gelidiferens</name>
    <dbReference type="NCBI Taxonomy" id="3069689"/>
    <lineage>
        <taxon>Bacteria</taxon>
        <taxon>Pseudomonadati</taxon>
        <taxon>Acidobacteriota</taxon>
        <taxon>Terriglobia</taxon>
        <taxon>Terriglobales</taxon>
        <taxon>Acidobacteriaceae</taxon>
        <taxon>Tunturiibacter</taxon>
    </lineage>
</organism>
<reference evidence="2 3" key="1">
    <citation type="submission" date="2020-08" db="EMBL/GenBank/DDBJ databases">
        <title>Genomic Encyclopedia of Type Strains, Phase IV (KMG-V): Genome sequencing to study the core and pangenomes of soil and plant-associated prokaryotes.</title>
        <authorList>
            <person name="Whitman W."/>
        </authorList>
    </citation>
    <scope>NUCLEOTIDE SEQUENCE [LARGE SCALE GENOMIC DNA]</scope>
    <source>
        <strain evidence="2 3">X5P2</strain>
    </source>
</reference>
<proteinExistence type="predicted"/>
<dbReference type="Proteomes" id="UP000535182">
    <property type="component" value="Unassembled WGS sequence"/>
</dbReference>
<name>A0A9X0QFB0_9BACT</name>
<evidence type="ECO:0000313" key="3">
    <source>
        <dbReference type="Proteomes" id="UP000535182"/>
    </source>
</evidence>
<sequence length="36" mass="3688">MEKKCGGKVQSAKTDFPTKLGNPAENAGFPLGVLPG</sequence>
<feature type="region of interest" description="Disordered" evidence="1">
    <location>
        <begin position="1"/>
        <end position="36"/>
    </location>
</feature>
<dbReference type="AlphaFoldDB" id="A0A9X0QFB0"/>